<name>A0A510B535_SHIDY</name>
<dbReference type="AlphaFoldDB" id="A0A510B535"/>
<dbReference type="SUPFAM" id="SSF51161">
    <property type="entry name" value="Trimeric LpxA-like enzymes"/>
    <property type="match status" value="1"/>
</dbReference>
<protein>
    <submittedName>
        <fullName evidence="1">Galactoside O-acetyltransferase</fullName>
        <ecNumber evidence="1">2.3.1.18</ecNumber>
    </submittedName>
</protein>
<dbReference type="CDD" id="cd04647">
    <property type="entry name" value="LbH_MAT_like"/>
    <property type="match status" value="1"/>
</dbReference>
<dbReference type="InterPro" id="IPR001451">
    <property type="entry name" value="Hexapep"/>
</dbReference>
<accession>A0A510B535</accession>
<dbReference type="EMBL" id="MF322752">
    <property type="protein sequence ID" value="AXC25109.1"/>
    <property type="molecule type" value="Genomic_DNA"/>
</dbReference>
<keyword evidence="1" id="KW-0012">Acyltransferase</keyword>
<gene>
    <name evidence="1" type="primary">lacA</name>
</gene>
<reference evidence="1" key="1">
    <citation type="submission" date="2017-06" db="EMBL/GenBank/DDBJ databases">
        <authorList>
            <person name="Hansen E.E."/>
            <person name="Lejay-Collin M."/>
            <person name="Carle I."/>
            <person name="Ruckly C."/>
            <person name="Lefevre S."/>
            <person name="Weill F.-X."/>
        </authorList>
    </citation>
    <scope>NUCLEOTIDE SEQUENCE</scope>
    <source>
        <strain evidence="1">93-119</strain>
    </source>
</reference>
<dbReference type="Gene3D" id="2.160.10.10">
    <property type="entry name" value="Hexapeptide repeat proteins"/>
    <property type="match status" value="1"/>
</dbReference>
<proteinExistence type="predicted"/>
<dbReference type="PANTHER" id="PTHR23416">
    <property type="entry name" value="SIALIC ACID SYNTHASE-RELATED"/>
    <property type="match status" value="1"/>
</dbReference>
<organism evidence="1">
    <name type="scientific">Shigella dysenteriae</name>
    <dbReference type="NCBI Taxonomy" id="622"/>
    <lineage>
        <taxon>Bacteria</taxon>
        <taxon>Pseudomonadati</taxon>
        <taxon>Pseudomonadota</taxon>
        <taxon>Gammaproteobacteria</taxon>
        <taxon>Enterobacterales</taxon>
        <taxon>Enterobacteriaceae</taxon>
        <taxon>Shigella</taxon>
    </lineage>
</organism>
<dbReference type="InterPro" id="IPR051159">
    <property type="entry name" value="Hexapeptide_acetyltransf"/>
</dbReference>
<evidence type="ECO:0000313" key="1">
    <source>
        <dbReference type="EMBL" id="AXC25109.1"/>
    </source>
</evidence>
<dbReference type="Pfam" id="PF00132">
    <property type="entry name" value="Hexapep"/>
    <property type="match status" value="1"/>
</dbReference>
<keyword evidence="1" id="KW-0808">Transferase</keyword>
<dbReference type="GO" id="GO:0008870">
    <property type="term" value="F:galactoside O-acetyltransferase activity"/>
    <property type="evidence" value="ECO:0007669"/>
    <property type="project" value="UniProtKB-EC"/>
</dbReference>
<dbReference type="EC" id="2.3.1.18" evidence="1"/>
<sequence>MRNEKLIILILRGGPSFYRRLRSRIYAMIFNTEKLTIGRNVSLSGTNNIYFGRNVLVGNQSWLAAINSGKIIIGDNVSLSQNVHIAANQCVRIGNGCLIGSDVLITDHNHGYGRELIYVPPKERKLIIKGSTEIGENCWLGDNVKILSGVVLGSNVVVGANSVVTRSFPANCIIGGIPAKLIKKIQ</sequence>
<dbReference type="InterPro" id="IPR011004">
    <property type="entry name" value="Trimer_LpxA-like_sf"/>
</dbReference>
<dbReference type="PANTHER" id="PTHR23416:SF78">
    <property type="entry name" value="LIPOPOLYSACCHARIDE BIOSYNTHESIS O-ACETYL TRANSFERASE WBBJ-RELATED"/>
    <property type="match status" value="1"/>
</dbReference>